<dbReference type="InterPro" id="IPR025716">
    <property type="entry name" value="Post-transcriptional_regulator"/>
</dbReference>
<comment type="caution">
    <text evidence="1">The sequence shown here is derived from an EMBL/GenBank/DDBJ whole genome shotgun (WGS) entry which is preliminary data.</text>
</comment>
<proteinExistence type="predicted"/>
<dbReference type="EMBL" id="JAOUSF010000003">
    <property type="protein sequence ID" value="MCU9613987.1"/>
    <property type="molecule type" value="Genomic_DNA"/>
</dbReference>
<gene>
    <name evidence="1" type="ORF">OEV98_10480</name>
</gene>
<keyword evidence="2" id="KW-1185">Reference proteome</keyword>
<dbReference type="AlphaFoldDB" id="A0AAE3ITB3"/>
<reference evidence="1" key="1">
    <citation type="submission" date="2022-10" db="EMBL/GenBank/DDBJ databases">
        <title>Description of Fervidibacillus gen. nov. in the family Fervidibacillaceae fam. nov. with two species, Fervidibacillus albus sp. nov., and Fervidibacillus halotolerans sp. nov., isolated from tidal flat sediments.</title>
        <authorList>
            <person name="Kwon K.K."/>
            <person name="Yang S.-H."/>
        </authorList>
    </citation>
    <scope>NUCLEOTIDE SEQUENCE</scope>
    <source>
        <strain evidence="1">JCM 19140</strain>
    </source>
</reference>
<dbReference type="RefSeq" id="WP_263073222.1">
    <property type="nucleotide sequence ID" value="NZ_JAOUSF010000003.1"/>
</dbReference>
<evidence type="ECO:0000313" key="1">
    <source>
        <dbReference type="EMBL" id="MCU9613987.1"/>
    </source>
</evidence>
<organism evidence="1 2">
    <name type="scientific">Perspicuibacillus lycopersici</name>
    <dbReference type="NCBI Taxonomy" id="1325689"/>
    <lineage>
        <taxon>Bacteria</taxon>
        <taxon>Bacillati</taxon>
        <taxon>Bacillota</taxon>
        <taxon>Bacilli</taxon>
        <taxon>Bacillales</taxon>
        <taxon>Bacillaceae</taxon>
        <taxon>Perspicuibacillus</taxon>
    </lineage>
</organism>
<sequence length="99" mass="12066">MDTHPYDHFLEEVKEVLRSKLEEFKLFDYDQVTEEELWNFLMKKKWRKPKEDIHIYEIVKDIFSLKVSDFIAFAQVEHLRMDDIFSEAGALELKELLKK</sequence>
<dbReference type="Pfam" id="PF13797">
    <property type="entry name" value="Post_transc_reg"/>
    <property type="match status" value="1"/>
</dbReference>
<dbReference type="Proteomes" id="UP001209318">
    <property type="component" value="Unassembled WGS sequence"/>
</dbReference>
<accession>A0AAE3ITB3</accession>
<protein>
    <submittedName>
        <fullName evidence="1">Post-transcriptional regulator</fullName>
    </submittedName>
</protein>
<evidence type="ECO:0000313" key="2">
    <source>
        <dbReference type="Proteomes" id="UP001209318"/>
    </source>
</evidence>
<name>A0AAE3ITB3_9BACI</name>